<dbReference type="EMBL" id="CABVHY010000036">
    <property type="protein sequence ID" value="VVO38176.1"/>
    <property type="molecule type" value="Genomic_DNA"/>
</dbReference>
<dbReference type="AlphaFoldDB" id="A0A5E7FG65"/>
<reference evidence="1 2" key="1">
    <citation type="submission" date="2019-09" db="EMBL/GenBank/DDBJ databases">
        <authorList>
            <person name="Chandra G."/>
            <person name="Truman W A."/>
        </authorList>
    </citation>
    <scope>NUCLEOTIDE SEQUENCE [LARGE SCALE GENOMIC DNA]</scope>
    <source>
        <strain evidence="1">PS723</strain>
    </source>
</reference>
<dbReference type="Proteomes" id="UP000379480">
    <property type="component" value="Unassembled WGS sequence"/>
</dbReference>
<protein>
    <submittedName>
        <fullName evidence="1">Uncharacterized protein</fullName>
    </submittedName>
</protein>
<evidence type="ECO:0000313" key="2">
    <source>
        <dbReference type="Proteomes" id="UP000379480"/>
    </source>
</evidence>
<proteinExistence type="predicted"/>
<sequence>MVPRKWFHALPALSRKGSVMTTLVYSTVQALATPRQSAVAR</sequence>
<name>A0A5E7FG65_PSEFL</name>
<organism evidence="1 2">
    <name type="scientific">Pseudomonas fluorescens</name>
    <dbReference type="NCBI Taxonomy" id="294"/>
    <lineage>
        <taxon>Bacteria</taxon>
        <taxon>Pseudomonadati</taxon>
        <taxon>Pseudomonadota</taxon>
        <taxon>Gammaproteobacteria</taxon>
        <taxon>Pseudomonadales</taxon>
        <taxon>Pseudomonadaceae</taxon>
        <taxon>Pseudomonas</taxon>
    </lineage>
</organism>
<evidence type="ECO:0000313" key="1">
    <source>
        <dbReference type="EMBL" id="VVO38176.1"/>
    </source>
</evidence>
<gene>
    <name evidence="1" type="ORF">PS723_05565</name>
</gene>
<accession>A0A5E7FG65</accession>